<feature type="compositionally biased region" description="Polar residues" evidence="1">
    <location>
        <begin position="399"/>
        <end position="414"/>
    </location>
</feature>
<feature type="compositionally biased region" description="Low complexity" evidence="1">
    <location>
        <begin position="265"/>
        <end position="278"/>
    </location>
</feature>
<dbReference type="Proteomes" id="UP000011083">
    <property type="component" value="Unassembled WGS sequence"/>
</dbReference>
<accession>L8HJ17</accession>
<name>L8HJ17_ACACF</name>
<dbReference type="InterPro" id="IPR011989">
    <property type="entry name" value="ARM-like"/>
</dbReference>
<dbReference type="RefSeq" id="XP_004367967.1">
    <property type="nucleotide sequence ID" value="XM_004367910.1"/>
</dbReference>
<feature type="compositionally biased region" description="Basic and acidic residues" evidence="1">
    <location>
        <begin position="364"/>
        <end position="387"/>
    </location>
</feature>
<evidence type="ECO:0000256" key="1">
    <source>
        <dbReference type="SAM" id="MobiDB-lite"/>
    </source>
</evidence>
<feature type="compositionally biased region" description="Low complexity" evidence="1">
    <location>
        <begin position="248"/>
        <end position="258"/>
    </location>
</feature>
<dbReference type="GeneID" id="14926257"/>
<reference evidence="2 3" key="1">
    <citation type="journal article" date="2013" name="Genome Biol.">
        <title>Genome of Acanthamoeba castellanii highlights extensive lateral gene transfer and early evolution of tyrosine kinase signaling.</title>
        <authorList>
            <person name="Clarke M."/>
            <person name="Lohan A.J."/>
            <person name="Liu B."/>
            <person name="Lagkouvardos I."/>
            <person name="Roy S."/>
            <person name="Zafar N."/>
            <person name="Bertelli C."/>
            <person name="Schilde C."/>
            <person name="Kianianmomeni A."/>
            <person name="Burglin T.R."/>
            <person name="Frech C."/>
            <person name="Turcotte B."/>
            <person name="Kopec K.O."/>
            <person name="Synnott J.M."/>
            <person name="Choo C."/>
            <person name="Paponov I."/>
            <person name="Finkler A."/>
            <person name="Soon Heng Tan C."/>
            <person name="Hutchins A.P."/>
            <person name="Weinmeier T."/>
            <person name="Rattei T."/>
            <person name="Chu J.S."/>
            <person name="Gimenez G."/>
            <person name="Irimia M."/>
            <person name="Rigden D.J."/>
            <person name="Fitzpatrick D.A."/>
            <person name="Lorenzo-Morales J."/>
            <person name="Bateman A."/>
            <person name="Chiu C.H."/>
            <person name="Tang P."/>
            <person name="Hegemann P."/>
            <person name="Fromm H."/>
            <person name="Raoult D."/>
            <person name="Greub G."/>
            <person name="Miranda-Saavedra D."/>
            <person name="Chen N."/>
            <person name="Nash P."/>
            <person name="Ginger M.L."/>
            <person name="Horn M."/>
            <person name="Schaap P."/>
            <person name="Caler L."/>
            <person name="Loftus B."/>
        </authorList>
    </citation>
    <scope>NUCLEOTIDE SEQUENCE [LARGE SCALE GENOMIC DNA]</scope>
    <source>
        <strain evidence="2 3">Neff</strain>
    </source>
</reference>
<keyword evidence="3" id="KW-1185">Reference proteome</keyword>
<feature type="region of interest" description="Disordered" evidence="1">
    <location>
        <begin position="248"/>
        <end position="304"/>
    </location>
</feature>
<dbReference type="InterPro" id="IPR016024">
    <property type="entry name" value="ARM-type_fold"/>
</dbReference>
<dbReference type="KEGG" id="acan:ACA1_289650"/>
<dbReference type="AlphaFoldDB" id="L8HJ17"/>
<dbReference type="EMBL" id="KB007805">
    <property type="protein sequence ID" value="ELR25212.1"/>
    <property type="molecule type" value="Genomic_DNA"/>
</dbReference>
<dbReference type="VEuPathDB" id="AmoebaDB:ACA1_289650"/>
<feature type="compositionally biased region" description="Basic and acidic residues" evidence="1">
    <location>
        <begin position="431"/>
        <end position="440"/>
    </location>
</feature>
<evidence type="ECO:0000313" key="2">
    <source>
        <dbReference type="EMBL" id="ELR25212.1"/>
    </source>
</evidence>
<dbReference type="Gene3D" id="1.25.10.10">
    <property type="entry name" value="Leucine-rich Repeat Variant"/>
    <property type="match status" value="2"/>
</dbReference>
<sequence>MSAYVPTLKKMWKHASIVQKCCAGIILVELSFFVSPGTKFVTKRDIAWLLSLVNSDDIDEGVLLGVLKLIGGLCETNYGKARKWIRALDGVTALLKLICATDSQNAQWFAAHTLNGLSLFDYAGAKRIAECTSVELPEPAAELLVEPGRDLKDRKSLPSLEILLRLLKSNNGGLIGLVRDIMESSTHATLQFIAASTLACLIGSRSSFVPSLSNLASPSFTFPSPSYPGSGSFTLPSFSFFLSPSSSSSSVRDSASSVSPPPSSPDSESLSAPTSPTSRTRHRRFEEESSPSTEEKQRTSTRDRKLASFFSSPSFFPVARSRSSVSILDNKDFIPHLEERSGRAALTASSPCSRRFDEEEDGGQEYHRSHDHHHNDQQHGKDKELHALEQPGHHHRHNNGNSEASTVHRNTIANGGSGIKGKAPVPEEEATTDKPHEASRRKYPFRRGTLYAHELELMKGKKGLRGMLHELVHTKNREVQFQAIKGIGTLGSMDQECLEVILAEDEGRAIAHLGKFLECTNFMLLRVAAFSLYCLCSTAKAREVSHLIIRHRITSKLKSVAANTRDVAAKALAKKTLKLVKKYK</sequence>
<evidence type="ECO:0000313" key="3">
    <source>
        <dbReference type="Proteomes" id="UP000011083"/>
    </source>
</evidence>
<feature type="compositionally biased region" description="Basic and acidic residues" evidence="1">
    <location>
        <begin position="293"/>
        <end position="304"/>
    </location>
</feature>
<dbReference type="SUPFAM" id="SSF48371">
    <property type="entry name" value="ARM repeat"/>
    <property type="match status" value="1"/>
</dbReference>
<gene>
    <name evidence="2" type="ORF">ACA1_289650</name>
</gene>
<feature type="region of interest" description="Disordered" evidence="1">
    <location>
        <begin position="342"/>
        <end position="441"/>
    </location>
</feature>
<organism evidence="2 3">
    <name type="scientific">Acanthamoeba castellanii (strain ATCC 30010 / Neff)</name>
    <dbReference type="NCBI Taxonomy" id="1257118"/>
    <lineage>
        <taxon>Eukaryota</taxon>
        <taxon>Amoebozoa</taxon>
        <taxon>Discosea</taxon>
        <taxon>Longamoebia</taxon>
        <taxon>Centramoebida</taxon>
        <taxon>Acanthamoebidae</taxon>
        <taxon>Acanthamoeba</taxon>
    </lineage>
</organism>
<proteinExistence type="predicted"/>
<protein>
    <submittedName>
        <fullName evidence="2">Uncharacterized protein</fullName>
    </submittedName>
</protein>